<dbReference type="Ensembl" id="ENSBIXT00000037739.1">
    <property type="protein sequence ID" value="ENSBIXP00000022556.1"/>
    <property type="gene ID" value="ENSBIXG00000025369.1"/>
</dbReference>
<reference evidence="2 3" key="1">
    <citation type="submission" date="2018-11" db="EMBL/GenBank/DDBJ databases">
        <title>Haplotype-resolved cattle genomes.</title>
        <authorList>
            <person name="Low W.Y."/>
            <person name="Tearle R."/>
            <person name="Bickhart D.M."/>
            <person name="Rosen B.D."/>
            <person name="Koren S."/>
            <person name="Rhie A."/>
            <person name="Hiendleder S."/>
            <person name="Phillippy A.M."/>
            <person name="Smith T.P.L."/>
            <person name="Williams J.L."/>
        </authorList>
    </citation>
    <scope>NUCLEOTIDE SEQUENCE [LARGE SCALE GENOMIC DNA]</scope>
</reference>
<protein>
    <recommendedName>
        <fullName evidence="4">SCAN box domain-containing protein</fullName>
    </recommendedName>
</protein>
<keyword evidence="3" id="KW-1185">Reference proteome</keyword>
<accession>A0A4W2DED8</accession>
<sequence>ILHTWVKLHHPEKTVVGAPLWEDVTEMFKEEGTIDLQGHNCGLHPGGVGASGPCSPESVPGGDAGELWKSGLSGIPAFQTWCGFPVRERRRAMADEERGFRRSKSRKEQGRWSPYVCQRVQLKGFSRPWGRLQSPG</sequence>
<organism evidence="2 3">
    <name type="scientific">Bos indicus x Bos taurus</name>
    <name type="common">Hybrid cattle</name>
    <dbReference type="NCBI Taxonomy" id="30522"/>
    <lineage>
        <taxon>Eukaryota</taxon>
        <taxon>Metazoa</taxon>
        <taxon>Chordata</taxon>
        <taxon>Craniata</taxon>
        <taxon>Vertebrata</taxon>
        <taxon>Euteleostomi</taxon>
        <taxon>Mammalia</taxon>
        <taxon>Eutheria</taxon>
        <taxon>Laurasiatheria</taxon>
        <taxon>Artiodactyla</taxon>
        <taxon>Ruminantia</taxon>
        <taxon>Pecora</taxon>
        <taxon>Bovidae</taxon>
        <taxon>Bovinae</taxon>
        <taxon>Bos</taxon>
    </lineage>
</organism>
<name>A0A4W2DED8_BOBOX</name>
<feature type="region of interest" description="Disordered" evidence="1">
    <location>
        <begin position="47"/>
        <end position="66"/>
    </location>
</feature>
<evidence type="ECO:0000256" key="1">
    <source>
        <dbReference type="SAM" id="MobiDB-lite"/>
    </source>
</evidence>
<dbReference type="AlphaFoldDB" id="A0A4W2DED8"/>
<dbReference type="OMA" id="MFKEEGT"/>
<evidence type="ECO:0000313" key="3">
    <source>
        <dbReference type="Proteomes" id="UP000314981"/>
    </source>
</evidence>
<evidence type="ECO:0000313" key="2">
    <source>
        <dbReference type="Ensembl" id="ENSBIXP00000022556.1"/>
    </source>
</evidence>
<reference evidence="2" key="2">
    <citation type="submission" date="2025-08" db="UniProtKB">
        <authorList>
            <consortium name="Ensembl"/>
        </authorList>
    </citation>
    <scope>IDENTIFICATION</scope>
</reference>
<dbReference type="Proteomes" id="UP000314981">
    <property type="component" value="Chromosome 3"/>
</dbReference>
<evidence type="ECO:0008006" key="4">
    <source>
        <dbReference type="Google" id="ProtNLM"/>
    </source>
</evidence>
<reference evidence="2" key="3">
    <citation type="submission" date="2025-09" db="UniProtKB">
        <authorList>
            <consortium name="Ensembl"/>
        </authorList>
    </citation>
    <scope>IDENTIFICATION</scope>
</reference>
<proteinExistence type="predicted"/>